<evidence type="ECO:0000256" key="1">
    <source>
        <dbReference type="ARBA" id="ARBA00022723"/>
    </source>
</evidence>
<dbReference type="OrthoDB" id="415459at2759"/>
<reference evidence="6 7" key="1">
    <citation type="submission" date="2008-07" db="EMBL/GenBank/DDBJ databases">
        <authorList>
            <person name="El-Sayed N."/>
            <person name="Caler E."/>
            <person name="Inman J."/>
            <person name="Amedeo P."/>
            <person name="Hass B."/>
            <person name="Wortman J."/>
        </authorList>
    </citation>
    <scope>NUCLEOTIDE SEQUENCE [LARGE SCALE GENOMIC DNA]</scope>
    <source>
        <strain evidence="7">ATCC 50983 / TXsc</strain>
    </source>
</reference>
<dbReference type="PANTHER" id="PTHR11224:SF10">
    <property type="entry name" value="IP09428P-RELATED"/>
    <property type="match status" value="1"/>
</dbReference>
<sequence length="274" mass="30875">MVSRVHEVRVVRSPEENGQFLHSDEKHPACHFYARGRCRNGDTCKFSHAEEVVAAKPVCHFFVKGECKNGDTCRFLHQQQEEETIDSPKALVIFLERLSHHKGARFCLEALLKQKESVRDFLGDLGFCDITKLYSILDRCGKVDDKKEYEELISTLGRSLVMKSLFHIGYITRETDLIVCTKVLVDAARLGRGCDWGLPIALLRRRIKELKIDSSIPAPCVSPTLKVFVSSCASVQYFIGGVLQQEFALLSLHACARGCMEFLLCPVILTIEIA</sequence>
<dbReference type="EMBL" id="GG680918">
    <property type="protein sequence ID" value="EER05808.1"/>
    <property type="molecule type" value="Genomic_DNA"/>
</dbReference>
<protein>
    <recommendedName>
        <fullName evidence="5">C3H1-type domain-containing protein</fullName>
    </recommendedName>
</protein>
<feature type="domain" description="C3H1-type" evidence="5">
    <location>
        <begin position="24"/>
        <end position="51"/>
    </location>
</feature>
<evidence type="ECO:0000256" key="3">
    <source>
        <dbReference type="ARBA" id="ARBA00022833"/>
    </source>
</evidence>
<dbReference type="InterPro" id="IPR036855">
    <property type="entry name" value="Znf_CCCH_sf"/>
</dbReference>
<dbReference type="SMART" id="SM00356">
    <property type="entry name" value="ZnF_C3H1"/>
    <property type="match status" value="2"/>
</dbReference>
<dbReference type="Proteomes" id="UP000007800">
    <property type="component" value="Unassembled WGS sequence"/>
</dbReference>
<dbReference type="InterPro" id="IPR041686">
    <property type="entry name" value="Znf-CCCH_3"/>
</dbReference>
<dbReference type="RefSeq" id="XP_002773992.1">
    <property type="nucleotide sequence ID" value="XM_002773946.1"/>
</dbReference>
<proteinExistence type="predicted"/>
<keyword evidence="1 4" id="KW-0479">Metal-binding</keyword>
<accession>C5LBI7</accession>
<evidence type="ECO:0000256" key="2">
    <source>
        <dbReference type="ARBA" id="ARBA00022771"/>
    </source>
</evidence>
<dbReference type="Gene3D" id="4.10.1000.10">
    <property type="entry name" value="Zinc finger, CCCH-type"/>
    <property type="match status" value="1"/>
</dbReference>
<keyword evidence="2 4" id="KW-0863">Zinc-finger</keyword>
<dbReference type="GO" id="GO:0008270">
    <property type="term" value="F:zinc ion binding"/>
    <property type="evidence" value="ECO:0007669"/>
    <property type="project" value="UniProtKB-KW"/>
</dbReference>
<evidence type="ECO:0000256" key="4">
    <source>
        <dbReference type="PROSITE-ProRule" id="PRU00723"/>
    </source>
</evidence>
<keyword evidence="3 4" id="KW-0862">Zinc</keyword>
<dbReference type="SUPFAM" id="SSF90229">
    <property type="entry name" value="CCCH zinc finger"/>
    <property type="match status" value="2"/>
</dbReference>
<feature type="domain" description="C3H1-type" evidence="5">
    <location>
        <begin position="54"/>
        <end position="80"/>
    </location>
</feature>
<dbReference type="Pfam" id="PF15663">
    <property type="entry name" value="zf-CCCH_3"/>
    <property type="match status" value="1"/>
</dbReference>
<evidence type="ECO:0000259" key="5">
    <source>
        <dbReference type="PROSITE" id="PS50103"/>
    </source>
</evidence>
<name>C5LBI7_PERM5</name>
<dbReference type="GeneID" id="9043238"/>
<dbReference type="PROSITE" id="PS50103">
    <property type="entry name" value="ZF_C3H1"/>
    <property type="match status" value="2"/>
</dbReference>
<evidence type="ECO:0000313" key="7">
    <source>
        <dbReference type="Proteomes" id="UP000007800"/>
    </source>
</evidence>
<dbReference type="InParanoid" id="C5LBI7"/>
<dbReference type="GO" id="GO:0000209">
    <property type="term" value="P:protein polyubiquitination"/>
    <property type="evidence" value="ECO:0007669"/>
    <property type="project" value="InterPro"/>
</dbReference>
<dbReference type="OMA" id="CARGCME"/>
<evidence type="ECO:0000313" key="6">
    <source>
        <dbReference type="EMBL" id="EER05808.1"/>
    </source>
</evidence>
<dbReference type="AlphaFoldDB" id="C5LBI7"/>
<feature type="zinc finger region" description="C3H1-type" evidence="4">
    <location>
        <begin position="24"/>
        <end position="51"/>
    </location>
</feature>
<dbReference type="InterPro" id="IPR045072">
    <property type="entry name" value="MKRN-like"/>
</dbReference>
<feature type="zinc finger region" description="C3H1-type" evidence="4">
    <location>
        <begin position="54"/>
        <end position="80"/>
    </location>
</feature>
<organism evidence="7">
    <name type="scientific">Perkinsus marinus (strain ATCC 50983 / TXsc)</name>
    <dbReference type="NCBI Taxonomy" id="423536"/>
    <lineage>
        <taxon>Eukaryota</taxon>
        <taxon>Sar</taxon>
        <taxon>Alveolata</taxon>
        <taxon>Perkinsozoa</taxon>
        <taxon>Perkinsea</taxon>
        <taxon>Perkinsida</taxon>
        <taxon>Perkinsidae</taxon>
        <taxon>Perkinsus</taxon>
    </lineage>
</organism>
<dbReference type="InterPro" id="IPR000571">
    <property type="entry name" value="Znf_CCCH"/>
</dbReference>
<gene>
    <name evidence="6" type="ORF">Pmar_PMAR011857</name>
</gene>
<dbReference type="GO" id="GO:0061630">
    <property type="term" value="F:ubiquitin protein ligase activity"/>
    <property type="evidence" value="ECO:0007669"/>
    <property type="project" value="InterPro"/>
</dbReference>
<keyword evidence="7" id="KW-1185">Reference proteome</keyword>
<dbReference type="PANTHER" id="PTHR11224">
    <property type="entry name" value="MAKORIN-RELATED"/>
    <property type="match status" value="1"/>
</dbReference>